<dbReference type="AlphaFoldDB" id="A0AA38P7T6"/>
<dbReference type="EMBL" id="MU806233">
    <property type="protein sequence ID" value="KAJ3837636.1"/>
    <property type="molecule type" value="Genomic_DNA"/>
</dbReference>
<keyword evidence="3" id="KW-1185">Reference proteome</keyword>
<sequence>MRSNSINLLSLGLSLLMVSTWAMPMSPVMDYQALKKTLAHIPEPAYRYHVIISNLGVEPHTKSEKVFRCVEAGIHSAARKEGWGFPEGFEVVMGSEKNNNGREDPPTIRFGVHLEDTDSPTMRDLGWGEIRIRRKNFPDYEFTMSSNIKTNAKVTIGKESDSMMFKESGNGVVVVVGRELKKSANEKKKKSDKCCVM</sequence>
<proteinExistence type="predicted"/>
<protein>
    <submittedName>
        <fullName evidence="2">Uncharacterized protein</fullName>
    </submittedName>
</protein>
<name>A0AA38P7T6_9AGAR</name>
<feature type="chain" id="PRO_5041282507" evidence="1">
    <location>
        <begin position="23"/>
        <end position="197"/>
    </location>
</feature>
<organism evidence="2 3">
    <name type="scientific">Lentinula raphanica</name>
    <dbReference type="NCBI Taxonomy" id="153919"/>
    <lineage>
        <taxon>Eukaryota</taxon>
        <taxon>Fungi</taxon>
        <taxon>Dikarya</taxon>
        <taxon>Basidiomycota</taxon>
        <taxon>Agaricomycotina</taxon>
        <taxon>Agaricomycetes</taxon>
        <taxon>Agaricomycetidae</taxon>
        <taxon>Agaricales</taxon>
        <taxon>Marasmiineae</taxon>
        <taxon>Omphalotaceae</taxon>
        <taxon>Lentinula</taxon>
    </lineage>
</organism>
<gene>
    <name evidence="2" type="ORF">F5878DRAFT_621870</name>
</gene>
<feature type="signal peptide" evidence="1">
    <location>
        <begin position="1"/>
        <end position="22"/>
    </location>
</feature>
<reference evidence="2" key="1">
    <citation type="submission" date="2022-08" db="EMBL/GenBank/DDBJ databases">
        <authorList>
            <consortium name="DOE Joint Genome Institute"/>
            <person name="Min B."/>
            <person name="Riley R."/>
            <person name="Sierra-Patev S."/>
            <person name="Naranjo-Ortiz M."/>
            <person name="Looney B."/>
            <person name="Konkel Z."/>
            <person name="Slot J.C."/>
            <person name="Sakamoto Y."/>
            <person name="Steenwyk J.L."/>
            <person name="Rokas A."/>
            <person name="Carro J."/>
            <person name="Camarero S."/>
            <person name="Ferreira P."/>
            <person name="Molpeceres G."/>
            <person name="Ruiz-Duenas F.J."/>
            <person name="Serrano A."/>
            <person name="Henrissat B."/>
            <person name="Drula E."/>
            <person name="Hughes K.W."/>
            <person name="Mata J.L."/>
            <person name="Ishikawa N.K."/>
            <person name="Vargas-Isla R."/>
            <person name="Ushijima S."/>
            <person name="Smith C.A."/>
            <person name="Ahrendt S."/>
            <person name="Andreopoulos W."/>
            <person name="He G."/>
            <person name="Labutti K."/>
            <person name="Lipzen A."/>
            <person name="Ng V."/>
            <person name="Sandor L."/>
            <person name="Barry K."/>
            <person name="Martinez A.T."/>
            <person name="Xiao Y."/>
            <person name="Gibbons J.G."/>
            <person name="Terashima K."/>
            <person name="Hibbett D.S."/>
            <person name="Grigoriev I.V."/>
        </authorList>
    </citation>
    <scope>NUCLEOTIDE SEQUENCE</scope>
    <source>
        <strain evidence="2">TFB9207</strain>
    </source>
</reference>
<evidence type="ECO:0000256" key="1">
    <source>
        <dbReference type="SAM" id="SignalP"/>
    </source>
</evidence>
<accession>A0AA38P7T6</accession>
<comment type="caution">
    <text evidence="2">The sequence shown here is derived from an EMBL/GenBank/DDBJ whole genome shotgun (WGS) entry which is preliminary data.</text>
</comment>
<evidence type="ECO:0000313" key="3">
    <source>
        <dbReference type="Proteomes" id="UP001163846"/>
    </source>
</evidence>
<keyword evidence="1" id="KW-0732">Signal</keyword>
<evidence type="ECO:0000313" key="2">
    <source>
        <dbReference type="EMBL" id="KAJ3837636.1"/>
    </source>
</evidence>
<dbReference type="Proteomes" id="UP001163846">
    <property type="component" value="Unassembled WGS sequence"/>
</dbReference>